<feature type="region of interest" description="Disordered" evidence="1">
    <location>
        <begin position="20"/>
        <end position="42"/>
    </location>
</feature>
<proteinExistence type="predicted"/>
<organism evidence="2 3">
    <name type="scientific">Clonostachys solani</name>
    <dbReference type="NCBI Taxonomy" id="160281"/>
    <lineage>
        <taxon>Eukaryota</taxon>
        <taxon>Fungi</taxon>
        <taxon>Dikarya</taxon>
        <taxon>Ascomycota</taxon>
        <taxon>Pezizomycotina</taxon>
        <taxon>Sordariomycetes</taxon>
        <taxon>Hypocreomycetidae</taxon>
        <taxon>Hypocreales</taxon>
        <taxon>Bionectriaceae</taxon>
        <taxon>Clonostachys</taxon>
    </lineage>
</organism>
<accession>A0A9P0EHQ7</accession>
<evidence type="ECO:0000313" key="3">
    <source>
        <dbReference type="Proteomes" id="UP000775872"/>
    </source>
</evidence>
<reference evidence="3" key="1">
    <citation type="submission" date="2019-06" db="EMBL/GenBank/DDBJ databases">
        <authorList>
            <person name="Broberg M."/>
        </authorList>
    </citation>
    <scope>NUCLEOTIDE SEQUENCE [LARGE SCALE GENOMIC DNA]</scope>
</reference>
<dbReference type="Proteomes" id="UP000775872">
    <property type="component" value="Unassembled WGS sequence"/>
</dbReference>
<protein>
    <submittedName>
        <fullName evidence="2">Uncharacterized protein</fullName>
    </submittedName>
</protein>
<gene>
    <name evidence="2" type="ORF">CSOL1703_00001149</name>
</gene>
<keyword evidence="3" id="KW-1185">Reference proteome</keyword>
<sequence length="248" mass="27079">MVLLLARIMCPFEGNQKKENRQLFTKHDGRDHGETDALDNDMKPPVRDVLAQLAEGKRQAANKEDERHGAVDDAVFTPDHASVGSDICQEHTHKIVSRRLLSTQPPMNTWLLRYDTTFFLFSFLARNGVSKFSSATLRNLARNPALSCSVSGSGEESAIVGGMASSPDKGLHIKEKKLQNYEAITHASEESLLLNEPSGQRLLRGGVTSLTGRSPASVDMLVGQSSERPAYYLGLADVVICTIGEVAD</sequence>
<evidence type="ECO:0000313" key="2">
    <source>
        <dbReference type="EMBL" id="CAH0049194.1"/>
    </source>
</evidence>
<dbReference type="EMBL" id="CABFOC020000035">
    <property type="protein sequence ID" value="CAH0049194.1"/>
    <property type="molecule type" value="Genomic_DNA"/>
</dbReference>
<name>A0A9P0EHQ7_9HYPO</name>
<dbReference type="AlphaFoldDB" id="A0A9P0EHQ7"/>
<reference evidence="2 3" key="2">
    <citation type="submission" date="2021-10" db="EMBL/GenBank/DDBJ databases">
        <authorList>
            <person name="Piombo E."/>
        </authorList>
    </citation>
    <scope>NUCLEOTIDE SEQUENCE [LARGE SCALE GENOMIC DNA]</scope>
</reference>
<comment type="caution">
    <text evidence="2">The sequence shown here is derived from an EMBL/GenBank/DDBJ whole genome shotgun (WGS) entry which is preliminary data.</text>
</comment>
<evidence type="ECO:0000256" key="1">
    <source>
        <dbReference type="SAM" id="MobiDB-lite"/>
    </source>
</evidence>